<feature type="non-terminal residue" evidence="1">
    <location>
        <position position="106"/>
    </location>
</feature>
<comment type="caution">
    <text evidence="1">The sequence shown here is derived from an EMBL/GenBank/DDBJ whole genome shotgun (WGS) entry which is preliminary data.</text>
</comment>
<proteinExistence type="predicted"/>
<name>X1CA62_9ZZZZ</name>
<dbReference type="EMBL" id="BART01028321">
    <property type="protein sequence ID" value="GAG90137.1"/>
    <property type="molecule type" value="Genomic_DNA"/>
</dbReference>
<dbReference type="AlphaFoldDB" id="X1CA62"/>
<organism evidence="1">
    <name type="scientific">marine sediment metagenome</name>
    <dbReference type="NCBI Taxonomy" id="412755"/>
    <lineage>
        <taxon>unclassified sequences</taxon>
        <taxon>metagenomes</taxon>
        <taxon>ecological metagenomes</taxon>
    </lineage>
</organism>
<evidence type="ECO:0000313" key="1">
    <source>
        <dbReference type="EMBL" id="GAG90137.1"/>
    </source>
</evidence>
<protein>
    <submittedName>
        <fullName evidence="1">Uncharacterized protein</fullName>
    </submittedName>
</protein>
<sequence>MKKIIYVPGKNPKPPAAQHRQQLFRCLLQGVQRIDPEIADDIEATDSFTLVAWNRYFYDAVIGIAQIKPWVDQLLEQQTFPESDIAAVRSVKYRLARLLYQIGDHL</sequence>
<gene>
    <name evidence="1" type="ORF">S01H4_49974</name>
</gene>
<accession>X1CA62</accession>
<reference evidence="1" key="1">
    <citation type="journal article" date="2014" name="Front. Microbiol.">
        <title>High frequency of phylogenetically diverse reductive dehalogenase-homologous genes in deep subseafloor sedimentary metagenomes.</title>
        <authorList>
            <person name="Kawai M."/>
            <person name="Futagami T."/>
            <person name="Toyoda A."/>
            <person name="Takaki Y."/>
            <person name="Nishi S."/>
            <person name="Hori S."/>
            <person name="Arai W."/>
            <person name="Tsubouchi T."/>
            <person name="Morono Y."/>
            <person name="Uchiyama I."/>
            <person name="Ito T."/>
            <person name="Fujiyama A."/>
            <person name="Inagaki F."/>
            <person name="Takami H."/>
        </authorList>
    </citation>
    <scope>NUCLEOTIDE SEQUENCE</scope>
    <source>
        <strain evidence="1">Expedition CK06-06</strain>
    </source>
</reference>